<name>A0A9W7BBL0_9STRA</name>
<sequence>MKDHDAINLAKGLTTIILSNTEAPAAVDHWIAQNAALEELEREYAWMRSFFVEIAQFNLNTSNFGLRLRVFGGAVLSMVDLITDVYMTVKFFNTEGRSSSYFSTSGNVLVQRY</sequence>
<protein>
    <submittedName>
        <fullName evidence="1">Uncharacterized protein</fullName>
    </submittedName>
</protein>
<proteinExistence type="predicted"/>
<gene>
    <name evidence="1" type="ORF">TrVE_jg5611</name>
</gene>
<dbReference type="EMBL" id="BRXX01000040">
    <property type="protein sequence ID" value="GMH84697.1"/>
    <property type="molecule type" value="Genomic_DNA"/>
</dbReference>
<keyword evidence="2" id="KW-1185">Reference proteome</keyword>
<dbReference type="Proteomes" id="UP001165160">
    <property type="component" value="Unassembled WGS sequence"/>
</dbReference>
<evidence type="ECO:0000313" key="1">
    <source>
        <dbReference type="EMBL" id="GMH84697.1"/>
    </source>
</evidence>
<evidence type="ECO:0000313" key="2">
    <source>
        <dbReference type="Proteomes" id="UP001165160"/>
    </source>
</evidence>
<dbReference type="AlphaFoldDB" id="A0A9W7BBL0"/>
<reference evidence="2" key="1">
    <citation type="journal article" date="2023" name="Commun. Biol.">
        <title>Genome analysis of Parmales, the sister group of diatoms, reveals the evolutionary specialization of diatoms from phago-mixotrophs to photoautotrophs.</title>
        <authorList>
            <person name="Ban H."/>
            <person name="Sato S."/>
            <person name="Yoshikawa S."/>
            <person name="Yamada K."/>
            <person name="Nakamura Y."/>
            <person name="Ichinomiya M."/>
            <person name="Sato N."/>
            <person name="Blanc-Mathieu R."/>
            <person name="Endo H."/>
            <person name="Kuwata A."/>
            <person name="Ogata H."/>
        </authorList>
    </citation>
    <scope>NUCLEOTIDE SEQUENCE [LARGE SCALE GENOMIC DNA]</scope>
    <source>
        <strain evidence="2">NIES 3699</strain>
    </source>
</reference>
<comment type="caution">
    <text evidence="1">The sequence shown here is derived from an EMBL/GenBank/DDBJ whole genome shotgun (WGS) entry which is preliminary data.</text>
</comment>
<accession>A0A9W7BBL0</accession>
<organism evidence="1 2">
    <name type="scientific">Triparma verrucosa</name>
    <dbReference type="NCBI Taxonomy" id="1606542"/>
    <lineage>
        <taxon>Eukaryota</taxon>
        <taxon>Sar</taxon>
        <taxon>Stramenopiles</taxon>
        <taxon>Ochrophyta</taxon>
        <taxon>Bolidophyceae</taxon>
        <taxon>Parmales</taxon>
        <taxon>Triparmaceae</taxon>
        <taxon>Triparma</taxon>
    </lineage>
</organism>